<evidence type="ECO:0000256" key="1">
    <source>
        <dbReference type="SAM" id="Phobius"/>
    </source>
</evidence>
<feature type="transmembrane region" description="Helical" evidence="1">
    <location>
        <begin position="6"/>
        <end position="27"/>
    </location>
</feature>
<proteinExistence type="predicted"/>
<keyword evidence="1" id="KW-1133">Transmembrane helix</keyword>
<comment type="caution">
    <text evidence="2">The sequence shown here is derived from an EMBL/GenBank/DDBJ whole genome shotgun (WGS) entry which is preliminary data.</text>
</comment>
<keyword evidence="3" id="KW-1185">Reference proteome</keyword>
<name>A0AAD6ZFK2_9AGAR</name>
<keyword evidence="1" id="KW-0812">Transmembrane</keyword>
<evidence type="ECO:0000313" key="3">
    <source>
        <dbReference type="Proteomes" id="UP001218218"/>
    </source>
</evidence>
<keyword evidence="1" id="KW-0472">Membrane</keyword>
<organism evidence="2 3">
    <name type="scientific">Mycena albidolilacea</name>
    <dbReference type="NCBI Taxonomy" id="1033008"/>
    <lineage>
        <taxon>Eukaryota</taxon>
        <taxon>Fungi</taxon>
        <taxon>Dikarya</taxon>
        <taxon>Basidiomycota</taxon>
        <taxon>Agaricomycotina</taxon>
        <taxon>Agaricomycetes</taxon>
        <taxon>Agaricomycetidae</taxon>
        <taxon>Agaricales</taxon>
        <taxon>Marasmiineae</taxon>
        <taxon>Mycenaceae</taxon>
        <taxon>Mycena</taxon>
    </lineage>
</organism>
<gene>
    <name evidence="2" type="ORF">DFH08DRAFT_818591</name>
</gene>
<sequence length="286" mass="31344">MFGVWVWHVWWSGTGLAVWDVAILWIGKNFRNTVGPQFGLKMKAIKLEAVEILPSRFNLRFINGVIDGWMVAIFANSGPSRHQVLQFSPLKHFYFEGLHQGPISQDPCLKPLLLKLSKLICSANPWLHLNNGSRSSSKPEIQSQVASETQIDFLGICVKISAVKIGDIKVHEYSKRNVRGPIGVQYARSPHNPAHLQILRVASAECVVMLFGSPAPNANQPQIMEDIKNSSTAPLHLVLALGVRTKSAALRTNLYGHTGSGDSQTPLVLALAKALGAVSYPKMVGI</sequence>
<evidence type="ECO:0000313" key="2">
    <source>
        <dbReference type="EMBL" id="KAJ7321222.1"/>
    </source>
</evidence>
<dbReference type="AlphaFoldDB" id="A0AAD6ZFK2"/>
<dbReference type="EMBL" id="JARIHO010000051">
    <property type="protein sequence ID" value="KAJ7321222.1"/>
    <property type="molecule type" value="Genomic_DNA"/>
</dbReference>
<dbReference type="Proteomes" id="UP001218218">
    <property type="component" value="Unassembled WGS sequence"/>
</dbReference>
<accession>A0AAD6ZFK2</accession>
<reference evidence="2" key="1">
    <citation type="submission" date="2023-03" db="EMBL/GenBank/DDBJ databases">
        <title>Massive genome expansion in bonnet fungi (Mycena s.s.) driven by repeated elements and novel gene families across ecological guilds.</title>
        <authorList>
            <consortium name="Lawrence Berkeley National Laboratory"/>
            <person name="Harder C.B."/>
            <person name="Miyauchi S."/>
            <person name="Viragh M."/>
            <person name="Kuo A."/>
            <person name="Thoen E."/>
            <person name="Andreopoulos B."/>
            <person name="Lu D."/>
            <person name="Skrede I."/>
            <person name="Drula E."/>
            <person name="Henrissat B."/>
            <person name="Morin E."/>
            <person name="Kohler A."/>
            <person name="Barry K."/>
            <person name="LaButti K."/>
            <person name="Morin E."/>
            <person name="Salamov A."/>
            <person name="Lipzen A."/>
            <person name="Mereny Z."/>
            <person name="Hegedus B."/>
            <person name="Baldrian P."/>
            <person name="Stursova M."/>
            <person name="Weitz H."/>
            <person name="Taylor A."/>
            <person name="Grigoriev I.V."/>
            <person name="Nagy L.G."/>
            <person name="Martin F."/>
            <person name="Kauserud H."/>
        </authorList>
    </citation>
    <scope>NUCLEOTIDE SEQUENCE</scope>
    <source>
        <strain evidence="2">CBHHK002</strain>
    </source>
</reference>
<protein>
    <submittedName>
        <fullName evidence="2">Uncharacterized protein</fullName>
    </submittedName>
</protein>